<dbReference type="SUPFAM" id="SSF53850">
    <property type="entry name" value="Periplasmic binding protein-like II"/>
    <property type="match status" value="1"/>
</dbReference>
<evidence type="ECO:0000256" key="4">
    <source>
        <dbReference type="SAM" id="SignalP"/>
    </source>
</evidence>
<proteinExistence type="inferred from homology"/>
<dbReference type="RefSeq" id="WP_175168667.1">
    <property type="nucleotide sequence ID" value="NZ_CADIJQ010000001.1"/>
</dbReference>
<dbReference type="Proteomes" id="UP000494269">
    <property type="component" value="Unassembled WGS sequence"/>
</dbReference>
<dbReference type="GO" id="GO:0042597">
    <property type="term" value="C:periplasmic space"/>
    <property type="evidence" value="ECO:0007669"/>
    <property type="project" value="UniProtKB-SubCell"/>
</dbReference>
<evidence type="ECO:0000256" key="1">
    <source>
        <dbReference type="ARBA" id="ARBA00004418"/>
    </source>
</evidence>
<keyword evidence="7" id="KW-1185">Reference proteome</keyword>
<reference evidence="6 7" key="1">
    <citation type="submission" date="2020-04" db="EMBL/GenBank/DDBJ databases">
        <authorList>
            <person name="De Canck E."/>
        </authorList>
    </citation>
    <scope>NUCLEOTIDE SEQUENCE [LARGE SCALE GENOMIC DNA]</scope>
    <source>
        <strain evidence="6 7">LMG 3441</strain>
    </source>
</reference>
<comment type="subcellular location">
    <subcellularLocation>
        <location evidence="1">Periplasm</location>
    </subcellularLocation>
</comment>
<gene>
    <name evidence="6" type="ORF">LMG3441_00501</name>
</gene>
<accession>A0A6S7A8V9</accession>
<dbReference type="Pfam" id="PF09084">
    <property type="entry name" value="NMT1"/>
    <property type="match status" value="1"/>
</dbReference>
<feature type="signal peptide" evidence="4">
    <location>
        <begin position="1"/>
        <end position="24"/>
    </location>
</feature>
<comment type="similarity">
    <text evidence="2">Belongs to the bacterial solute-binding protein SsuA/TauA family.</text>
</comment>
<keyword evidence="3 4" id="KW-0732">Signal</keyword>
<organism evidence="6 7">
    <name type="scientific">Achromobacter kerstersii</name>
    <dbReference type="NCBI Taxonomy" id="1353890"/>
    <lineage>
        <taxon>Bacteria</taxon>
        <taxon>Pseudomonadati</taxon>
        <taxon>Pseudomonadota</taxon>
        <taxon>Betaproteobacteria</taxon>
        <taxon>Burkholderiales</taxon>
        <taxon>Alcaligenaceae</taxon>
        <taxon>Achromobacter</taxon>
    </lineage>
</organism>
<dbReference type="Gene3D" id="3.40.190.10">
    <property type="entry name" value="Periplasmic binding protein-like II"/>
    <property type="match status" value="2"/>
</dbReference>
<dbReference type="PANTHER" id="PTHR30024:SF47">
    <property type="entry name" value="TAURINE-BINDING PERIPLASMIC PROTEIN"/>
    <property type="match status" value="1"/>
</dbReference>
<dbReference type="PANTHER" id="PTHR30024">
    <property type="entry name" value="ALIPHATIC SULFONATES-BINDING PROTEIN-RELATED"/>
    <property type="match status" value="1"/>
</dbReference>
<evidence type="ECO:0000313" key="6">
    <source>
        <dbReference type="EMBL" id="CAB3659894.1"/>
    </source>
</evidence>
<protein>
    <recommendedName>
        <fullName evidence="5">SsuA/THI5-like domain-containing protein</fullName>
    </recommendedName>
</protein>
<dbReference type="AlphaFoldDB" id="A0A6S7A8V9"/>
<evidence type="ECO:0000256" key="2">
    <source>
        <dbReference type="ARBA" id="ARBA00010742"/>
    </source>
</evidence>
<dbReference type="InterPro" id="IPR015168">
    <property type="entry name" value="SsuA/THI5"/>
</dbReference>
<feature type="domain" description="SsuA/THI5-like" evidence="5">
    <location>
        <begin position="41"/>
        <end position="247"/>
    </location>
</feature>
<feature type="chain" id="PRO_5028871924" description="SsuA/THI5-like domain-containing protein" evidence="4">
    <location>
        <begin position="25"/>
        <end position="323"/>
    </location>
</feature>
<evidence type="ECO:0000313" key="7">
    <source>
        <dbReference type="Proteomes" id="UP000494269"/>
    </source>
</evidence>
<evidence type="ECO:0000256" key="3">
    <source>
        <dbReference type="ARBA" id="ARBA00022729"/>
    </source>
</evidence>
<dbReference type="EMBL" id="CADIJQ010000001">
    <property type="protein sequence ID" value="CAB3659894.1"/>
    <property type="molecule type" value="Genomic_DNA"/>
</dbReference>
<sequence>MNPTLSLRLATAAVASLLSVSAFAANDKAVVSAAFKSVFYLPVYFAEEHGYFKDEGLDVRIDVASSSTNALAAVISRSADFSLHGPEWTAISFGRGAPVKVVGGTLNRLGVWLTCKQDFKFDGFKSLKGATIATGAMPTTSSSAFLKLVKNAGLDPKRDLDLLEVPLGNEIGPLSSGKADCAVLYEPGASQAQAQGYKVVSAFSREIGPYTFSAISTRQDISPQVQQKFVSGIDRALKAIHKDPAAAVASGLKLFPNLDPAVVRASVQRLIDDGVFADSVAVPEQALKDALQTQIDLGNLDRIPQDTKWLDLQTAQQISSKTY</sequence>
<evidence type="ECO:0000259" key="5">
    <source>
        <dbReference type="Pfam" id="PF09084"/>
    </source>
</evidence>
<name>A0A6S7A8V9_9BURK</name>